<sequence length="195" mass="22616">MANLVLDLELSGIEPGWHEIIQLGAALYDKEWNLKSTYISNVYPENRESFSLSSQKIHQLSLEELEDAPMLHEVLEDFEEWLTKYLKHNSLRSLNICGQSVMYDIVFLKAAYRQEKKEWPFSNMLIDLHNIAFYLFEVLAKNGIKTPRSLSLNAIADFFDLKREGLEHNALEDALITGECLRECMNYTNILKLKA</sequence>
<evidence type="ECO:0000256" key="2">
    <source>
        <dbReference type="ARBA" id="ARBA00022801"/>
    </source>
</evidence>
<gene>
    <name evidence="5" type="ORF">CLV25_1086</name>
</gene>
<dbReference type="SMART" id="SM00479">
    <property type="entry name" value="EXOIII"/>
    <property type="match status" value="1"/>
</dbReference>
<evidence type="ECO:0000313" key="6">
    <source>
        <dbReference type="Proteomes" id="UP000294830"/>
    </source>
</evidence>
<evidence type="ECO:0000256" key="3">
    <source>
        <dbReference type="ARBA" id="ARBA00022839"/>
    </source>
</evidence>
<keyword evidence="6" id="KW-1185">Reference proteome</keyword>
<organism evidence="5 6">
    <name type="scientific">Acetobacteroides hydrogenigenes</name>
    <dbReference type="NCBI Taxonomy" id="979970"/>
    <lineage>
        <taxon>Bacteria</taxon>
        <taxon>Pseudomonadati</taxon>
        <taxon>Bacteroidota</taxon>
        <taxon>Bacteroidia</taxon>
        <taxon>Bacteroidales</taxon>
        <taxon>Rikenellaceae</taxon>
        <taxon>Acetobacteroides</taxon>
    </lineage>
</organism>
<keyword evidence="3" id="KW-0269">Exonuclease</keyword>
<proteinExistence type="predicted"/>
<dbReference type="PANTHER" id="PTHR30231:SF4">
    <property type="entry name" value="PROTEIN NEN2"/>
    <property type="match status" value="1"/>
</dbReference>
<keyword evidence="1" id="KW-0540">Nuclease</keyword>
<dbReference type="InterPro" id="IPR036397">
    <property type="entry name" value="RNaseH_sf"/>
</dbReference>
<dbReference type="RefSeq" id="WP_131839369.1">
    <property type="nucleotide sequence ID" value="NZ_SLWB01000008.1"/>
</dbReference>
<dbReference type="SUPFAM" id="SSF53098">
    <property type="entry name" value="Ribonuclease H-like"/>
    <property type="match status" value="1"/>
</dbReference>
<dbReference type="EMBL" id="SLWB01000008">
    <property type="protein sequence ID" value="TCN66668.1"/>
    <property type="molecule type" value="Genomic_DNA"/>
</dbReference>
<evidence type="ECO:0000259" key="4">
    <source>
        <dbReference type="SMART" id="SM00479"/>
    </source>
</evidence>
<evidence type="ECO:0000256" key="1">
    <source>
        <dbReference type="ARBA" id="ARBA00022722"/>
    </source>
</evidence>
<dbReference type="GO" id="GO:0005829">
    <property type="term" value="C:cytosol"/>
    <property type="evidence" value="ECO:0007669"/>
    <property type="project" value="TreeGrafter"/>
</dbReference>
<evidence type="ECO:0000313" key="5">
    <source>
        <dbReference type="EMBL" id="TCN66668.1"/>
    </source>
</evidence>
<dbReference type="Gene3D" id="3.30.420.10">
    <property type="entry name" value="Ribonuclease H-like superfamily/Ribonuclease H"/>
    <property type="match status" value="1"/>
</dbReference>
<feature type="domain" description="Exonuclease" evidence="4">
    <location>
        <begin position="2"/>
        <end position="190"/>
    </location>
</feature>
<dbReference type="GO" id="GO:0008408">
    <property type="term" value="F:3'-5' exonuclease activity"/>
    <property type="evidence" value="ECO:0007669"/>
    <property type="project" value="TreeGrafter"/>
</dbReference>
<reference evidence="5 6" key="1">
    <citation type="submission" date="2019-03" db="EMBL/GenBank/DDBJ databases">
        <title>Genomic Encyclopedia of Archaeal and Bacterial Type Strains, Phase II (KMG-II): from individual species to whole genera.</title>
        <authorList>
            <person name="Goeker M."/>
        </authorList>
    </citation>
    <scope>NUCLEOTIDE SEQUENCE [LARGE SCALE GENOMIC DNA]</scope>
    <source>
        <strain evidence="5 6">RL-C</strain>
    </source>
</reference>
<accession>A0A4R2ECV8</accession>
<dbReference type="OrthoDB" id="9803925at2"/>
<dbReference type="InterPro" id="IPR012337">
    <property type="entry name" value="RNaseH-like_sf"/>
</dbReference>
<protein>
    <submittedName>
        <fullName evidence="5">DNA polymerase-3 subunit epsilon</fullName>
    </submittedName>
</protein>
<keyword evidence="2" id="KW-0378">Hydrolase</keyword>
<dbReference type="GO" id="GO:0003676">
    <property type="term" value="F:nucleic acid binding"/>
    <property type="evidence" value="ECO:0007669"/>
    <property type="project" value="InterPro"/>
</dbReference>
<name>A0A4R2ECV8_9BACT</name>
<dbReference type="GO" id="GO:0006259">
    <property type="term" value="P:DNA metabolic process"/>
    <property type="evidence" value="ECO:0007669"/>
    <property type="project" value="UniProtKB-ARBA"/>
</dbReference>
<dbReference type="AlphaFoldDB" id="A0A4R2ECV8"/>
<dbReference type="CDD" id="cd06127">
    <property type="entry name" value="DEDDh"/>
    <property type="match status" value="1"/>
</dbReference>
<dbReference type="PANTHER" id="PTHR30231">
    <property type="entry name" value="DNA POLYMERASE III SUBUNIT EPSILON"/>
    <property type="match status" value="1"/>
</dbReference>
<dbReference type="Proteomes" id="UP000294830">
    <property type="component" value="Unassembled WGS sequence"/>
</dbReference>
<comment type="caution">
    <text evidence="5">The sequence shown here is derived from an EMBL/GenBank/DDBJ whole genome shotgun (WGS) entry which is preliminary data.</text>
</comment>
<dbReference type="InterPro" id="IPR013520">
    <property type="entry name" value="Ribonucl_H"/>
</dbReference>
<dbReference type="Pfam" id="PF00929">
    <property type="entry name" value="RNase_T"/>
    <property type="match status" value="1"/>
</dbReference>